<dbReference type="SUPFAM" id="SSF53756">
    <property type="entry name" value="UDP-Glycosyltransferase/glycogen phosphorylase"/>
    <property type="match status" value="1"/>
</dbReference>
<dbReference type="Pfam" id="PF00534">
    <property type="entry name" value="Glycos_transf_1"/>
    <property type="match status" value="1"/>
</dbReference>
<dbReference type="RefSeq" id="WP_011403060.1">
    <property type="nucleotide sequence ID" value="NZ_CALTRY010000005.1"/>
</dbReference>
<evidence type="ECO:0000259" key="2">
    <source>
        <dbReference type="Pfam" id="PF13439"/>
    </source>
</evidence>
<dbReference type="Proteomes" id="UP001155057">
    <property type="component" value="Unassembled WGS sequence"/>
</dbReference>
<dbReference type="InterPro" id="IPR050194">
    <property type="entry name" value="Glycosyltransferase_grp1"/>
</dbReference>
<dbReference type="Proteomes" id="UP001155034">
    <property type="component" value="Unassembled WGS sequence"/>
</dbReference>
<evidence type="ECO:0000313" key="4">
    <source>
        <dbReference type="EMBL" id="MCS3864279.1"/>
    </source>
</evidence>
<comment type="caution">
    <text evidence="3">The sequence shown here is derived from an EMBL/GenBank/DDBJ whole genome shotgun (WGS) entry which is preliminary data.</text>
</comment>
<reference evidence="3" key="1">
    <citation type="submission" date="2022-08" db="EMBL/GenBank/DDBJ databases">
        <title>Genomic Encyclopedia of Type Strains, Phase V (KMG-V): Genome sequencing to study the core and pangenomes of soil and plant-associated prokaryotes.</title>
        <authorList>
            <person name="Whitman W."/>
        </authorList>
    </citation>
    <scope>NUCLEOTIDE SEQUENCE</scope>
    <source>
        <strain evidence="4">SP2016B</strain>
        <strain evidence="3">SP3049</strain>
    </source>
</reference>
<feature type="domain" description="Glycosyl transferase family 1" evidence="1">
    <location>
        <begin position="191"/>
        <end position="358"/>
    </location>
</feature>
<dbReference type="EMBL" id="JANUAE010000003">
    <property type="protein sequence ID" value="MCS3709352.1"/>
    <property type="molecule type" value="Genomic_DNA"/>
</dbReference>
<proteinExistence type="predicted"/>
<dbReference type="Gene3D" id="3.40.50.2000">
    <property type="entry name" value="Glycogen Phosphorylase B"/>
    <property type="match status" value="2"/>
</dbReference>
<dbReference type="GO" id="GO:0016758">
    <property type="term" value="F:hexosyltransferase activity"/>
    <property type="evidence" value="ECO:0007669"/>
    <property type="project" value="TreeGrafter"/>
</dbReference>
<evidence type="ECO:0000259" key="1">
    <source>
        <dbReference type="Pfam" id="PF00534"/>
    </source>
</evidence>
<dbReference type="GeneID" id="83727201"/>
<dbReference type="CDD" id="cd03801">
    <property type="entry name" value="GT4_PimA-like"/>
    <property type="match status" value="1"/>
</dbReference>
<dbReference type="EMBL" id="JANTYZ010000002">
    <property type="protein sequence ID" value="MCS3864279.1"/>
    <property type="molecule type" value="Genomic_DNA"/>
</dbReference>
<evidence type="ECO:0000313" key="5">
    <source>
        <dbReference type="Proteomes" id="UP001155057"/>
    </source>
</evidence>
<dbReference type="PANTHER" id="PTHR45947">
    <property type="entry name" value="SULFOQUINOVOSYL TRANSFERASE SQD2"/>
    <property type="match status" value="1"/>
</dbReference>
<dbReference type="AlphaFoldDB" id="A0A9X2PQA4"/>
<accession>A0A9X2PQA4</accession>
<sequence>MRLLFVTQDFPPDVGGIQTYSWEVATRLAERVEALEVIAPHRPSAARVDRAAPPAVTRVRGRPDLLPVTALFTVARRAVRLRADVALHAQWQTVGASALARWLTGYPRRIVCAAHGRELLFNPLSGRSGLGAAYDRFRRWSLAQPDALLPVSRYTARLLQERGVPPARLRVVPNGTDPNRFRPRGGRALRDRLGIGRRPMLLTVGRLVPRKGVDTVLRALPRIAASVPEVQYMVAGTGPDRSRLERLAVRKGVRDRVHFVGHVADDALPSYYSAADLFVMPAREAPPDVEGFGLVFLEANACGTPAVGARSGGVPDAIVDGETGLLVPPAAPTALASALASLLHAPEQLATLGRQGRTRTLRTANWQEVARNVHALLSEVASHRPLP</sequence>
<dbReference type="Pfam" id="PF13439">
    <property type="entry name" value="Glyco_transf_4"/>
    <property type="match status" value="1"/>
</dbReference>
<dbReference type="InterPro" id="IPR028098">
    <property type="entry name" value="Glyco_trans_4-like_N"/>
</dbReference>
<keyword evidence="3" id="KW-0808">Transferase</keyword>
<dbReference type="EC" id="2.4.1.-" evidence="3"/>
<organism evidence="3 5">
    <name type="scientific">Salinibacter ruber</name>
    <dbReference type="NCBI Taxonomy" id="146919"/>
    <lineage>
        <taxon>Bacteria</taxon>
        <taxon>Pseudomonadati</taxon>
        <taxon>Rhodothermota</taxon>
        <taxon>Rhodothermia</taxon>
        <taxon>Rhodothermales</taxon>
        <taxon>Salinibacteraceae</taxon>
        <taxon>Salinibacter</taxon>
    </lineage>
</organism>
<protein>
    <submittedName>
        <fullName evidence="3">Phosphatidylinositol alpha-1,6-mannosyltransferase</fullName>
        <ecNumber evidence="3">2.4.1.-</ecNumber>
    </submittedName>
</protein>
<evidence type="ECO:0000313" key="3">
    <source>
        <dbReference type="EMBL" id="MCS3709352.1"/>
    </source>
</evidence>
<dbReference type="PANTHER" id="PTHR45947:SF3">
    <property type="entry name" value="SULFOQUINOVOSYL TRANSFERASE SQD2"/>
    <property type="match status" value="1"/>
</dbReference>
<dbReference type="InterPro" id="IPR001296">
    <property type="entry name" value="Glyco_trans_1"/>
</dbReference>
<name>A0A9X2PQA4_9BACT</name>
<gene>
    <name evidence="3" type="ORF">GGP61_000955</name>
    <name evidence="4" type="ORF">GGP82_000825</name>
</gene>
<keyword evidence="3" id="KW-0328">Glycosyltransferase</keyword>
<feature type="domain" description="Glycosyltransferase subfamily 4-like N-terminal" evidence="2">
    <location>
        <begin position="14"/>
        <end position="180"/>
    </location>
</feature>